<sequence length="366" mass="39953">MSVDFWRGFALITIFINHIPGNAFVWLTHRNYGFSDATEIFVMLAGVGAALAYLPRFRQGEAAATSFRIVQRAFQLYTIHIMLIVCCGALIAYAVTVTGDTRFFEAFRLDVLVNDTIPGLIGLATLMLQPSYLDILPLYVVLLLMSPLLLVLAARNVWLGLGASAALYLTAQLVPVQLSTFPAEGLWFLNPLCWQLLFTIGLAIGGMILNGDGVRSRVLFWAAAVYVAASAVWIVSGFNPTWNLSPVPLFAWEFSKSDLHLPRLLHVLALTYVVSHLPLERWIRQTRLLGSVAVLGRHSLPVFALGTVLAVAGQLLRALSGGGLLVDIGLIGSGLAMLFACAGVLEWNRREQEDRRHAIGPAASAR</sequence>
<feature type="transmembrane region" description="Helical" evidence="1">
    <location>
        <begin position="6"/>
        <end position="28"/>
    </location>
</feature>
<feature type="transmembrane region" description="Helical" evidence="1">
    <location>
        <begin position="40"/>
        <end position="57"/>
    </location>
</feature>
<feature type="transmembrane region" description="Helical" evidence="1">
    <location>
        <begin position="300"/>
        <end position="319"/>
    </location>
</feature>
<organism evidence="2 3">
    <name type="scientific">Terrihabitans rhizophilus</name>
    <dbReference type="NCBI Taxonomy" id="3092662"/>
    <lineage>
        <taxon>Bacteria</taxon>
        <taxon>Pseudomonadati</taxon>
        <taxon>Pseudomonadota</taxon>
        <taxon>Alphaproteobacteria</taxon>
        <taxon>Hyphomicrobiales</taxon>
        <taxon>Terrihabitans</taxon>
    </lineage>
</organism>
<comment type="caution">
    <text evidence="2">The sequence shown here is derived from an EMBL/GenBank/DDBJ whole genome shotgun (WGS) entry which is preliminary data.</text>
</comment>
<dbReference type="PANTHER" id="PTHR38592">
    <property type="entry name" value="BLL4819 PROTEIN"/>
    <property type="match status" value="1"/>
</dbReference>
<evidence type="ECO:0000313" key="2">
    <source>
        <dbReference type="EMBL" id="MDX6807075.1"/>
    </source>
</evidence>
<proteinExistence type="predicted"/>
<dbReference type="InterPro" id="IPR014550">
    <property type="entry name" value="UCP028704_OpgC"/>
</dbReference>
<feature type="transmembrane region" description="Helical" evidence="1">
    <location>
        <begin position="77"/>
        <end position="99"/>
    </location>
</feature>
<reference evidence="2 3" key="1">
    <citation type="submission" date="2023-11" db="EMBL/GenBank/DDBJ databases">
        <authorList>
            <person name="Bao R."/>
        </authorList>
    </citation>
    <scope>NUCLEOTIDE SEQUENCE [LARGE SCALE GENOMIC DNA]</scope>
    <source>
        <strain evidence="2 3">PJ23</strain>
    </source>
</reference>
<feature type="transmembrane region" description="Helical" evidence="1">
    <location>
        <begin position="135"/>
        <end position="152"/>
    </location>
</feature>
<evidence type="ECO:0000313" key="3">
    <source>
        <dbReference type="Proteomes" id="UP001274321"/>
    </source>
</evidence>
<feature type="transmembrane region" description="Helical" evidence="1">
    <location>
        <begin position="157"/>
        <end position="174"/>
    </location>
</feature>
<feature type="transmembrane region" description="Helical" evidence="1">
    <location>
        <begin position="325"/>
        <end position="347"/>
    </location>
</feature>
<feature type="transmembrane region" description="Helical" evidence="1">
    <location>
        <begin position="186"/>
        <end position="209"/>
    </location>
</feature>
<dbReference type="EMBL" id="JAXAFJ010000009">
    <property type="protein sequence ID" value="MDX6807075.1"/>
    <property type="molecule type" value="Genomic_DNA"/>
</dbReference>
<keyword evidence="1" id="KW-1133">Transmembrane helix</keyword>
<name>A0ABU4RTW8_9HYPH</name>
<keyword evidence="1" id="KW-0472">Membrane</keyword>
<accession>A0ABU4RTW8</accession>
<protein>
    <submittedName>
        <fullName evidence="2">OpgC domain-containing protein</fullName>
    </submittedName>
</protein>
<evidence type="ECO:0000256" key="1">
    <source>
        <dbReference type="SAM" id="Phobius"/>
    </source>
</evidence>
<dbReference type="PANTHER" id="PTHR38592:SF3">
    <property type="entry name" value="BLL4819 PROTEIN"/>
    <property type="match status" value="1"/>
</dbReference>
<gene>
    <name evidence="2" type="ORF">SCD90_13465</name>
</gene>
<feature type="transmembrane region" description="Helical" evidence="1">
    <location>
        <begin position="259"/>
        <end position="279"/>
    </location>
</feature>
<keyword evidence="3" id="KW-1185">Reference proteome</keyword>
<keyword evidence="1" id="KW-0812">Transmembrane</keyword>
<feature type="transmembrane region" description="Helical" evidence="1">
    <location>
        <begin position="218"/>
        <end position="239"/>
    </location>
</feature>
<dbReference type="Proteomes" id="UP001274321">
    <property type="component" value="Unassembled WGS sequence"/>
</dbReference>
<dbReference type="RefSeq" id="WP_319845200.1">
    <property type="nucleotide sequence ID" value="NZ_JAXAFJ010000009.1"/>
</dbReference>
<dbReference type="PIRSF" id="PIRSF028704">
    <property type="entry name" value="UPC028704"/>
    <property type="match status" value="1"/>
</dbReference>
<dbReference type="Pfam" id="PF10129">
    <property type="entry name" value="OpgC_C"/>
    <property type="match status" value="1"/>
</dbReference>